<evidence type="ECO:0000313" key="4">
    <source>
        <dbReference type="EMBL" id="EDQ89329.1"/>
    </source>
</evidence>
<dbReference type="PROSITE" id="PS50001">
    <property type="entry name" value="SH2"/>
    <property type="match status" value="1"/>
</dbReference>
<evidence type="ECO:0000259" key="3">
    <source>
        <dbReference type="PROSITE" id="PS50001"/>
    </source>
</evidence>
<dbReference type="Proteomes" id="UP000001357">
    <property type="component" value="Unassembled WGS sequence"/>
</dbReference>
<dbReference type="InParanoid" id="A9UZ96"/>
<proteinExistence type="predicted"/>
<dbReference type="InterPro" id="IPR036860">
    <property type="entry name" value="SH2_dom_sf"/>
</dbReference>
<organism evidence="4 5">
    <name type="scientific">Monosiga brevicollis</name>
    <name type="common">Choanoflagellate</name>
    <dbReference type="NCBI Taxonomy" id="81824"/>
    <lineage>
        <taxon>Eukaryota</taxon>
        <taxon>Choanoflagellata</taxon>
        <taxon>Craspedida</taxon>
        <taxon>Salpingoecidae</taxon>
        <taxon>Monosiga</taxon>
    </lineage>
</organism>
<dbReference type="SUPFAM" id="SSF55550">
    <property type="entry name" value="SH2 domain"/>
    <property type="match status" value="1"/>
</dbReference>
<dbReference type="SMART" id="SM00252">
    <property type="entry name" value="SH2"/>
    <property type="match status" value="1"/>
</dbReference>
<dbReference type="EMBL" id="CH991551">
    <property type="protein sequence ID" value="EDQ89329.1"/>
    <property type="molecule type" value="Genomic_DNA"/>
</dbReference>
<dbReference type="STRING" id="81824.A9UZ96"/>
<name>A9UZ96_MONBE</name>
<evidence type="ECO:0000256" key="1">
    <source>
        <dbReference type="PROSITE-ProRule" id="PRU00191"/>
    </source>
</evidence>
<feature type="region of interest" description="Disordered" evidence="2">
    <location>
        <begin position="32"/>
        <end position="58"/>
    </location>
</feature>
<dbReference type="AlphaFoldDB" id="A9UZ96"/>
<feature type="compositionally biased region" description="Pro residues" evidence="2">
    <location>
        <begin position="490"/>
        <end position="510"/>
    </location>
</feature>
<dbReference type="InterPro" id="IPR000980">
    <property type="entry name" value="SH2"/>
</dbReference>
<feature type="region of interest" description="Disordered" evidence="2">
    <location>
        <begin position="485"/>
        <end position="560"/>
    </location>
</feature>
<sequence length="622" mass="67424">MALRFNPASAGMLASLAALPVEPTPAAAEKGATAASLPISSPARAHTTKSKGASTSKTRALLVRRAPEAKVEYIEVADSVPGFSLLALRDHVYSTPSSTLHSLLPHQSHALVSGLQLSLVDRLEDLYVRSSRHTSRTWSSKGPFSLEHLKFSSRLIRRFCLHLASAQFEEIALYPVKETAPAMPGFHIVTRSEARNLLLELANDAGNGRYLLRPSEQTRFYVLSVLYDILRWHRSLPISRNNIALHSTSRPPCLTPRPWCLRWCGTVYNFRIETAHDRAGNPGYSVGAEWHPRLASLLRYYQTHDLKYTSEAGEPGCLRLTSAVTAPELHRCRARRSMPQWRALEDSTGTSYLNVLTGVRQRALPEDYPGSYLVRTEAGKRTDIDGSRRDDVPPWLSVTGPTTTEALQSHSVLTHPAPDQETDGVASRCAAVIPPPPLAGTSELAATDEDVSECLAPPPPAFAASPMQLAPTATKALEEFEELGDDAWSMPPPPPVLSPCAASPPPPPPRADGVHQVKTQATAAGLVPPPAPRPPTPPALLSTPQSSREAVPATGPSGLLSPAVLSQVKLRPILSEQPVDSPRVAQPCTMVSALQRALATRRTALALDKENEGDFEDDEEWI</sequence>
<evidence type="ECO:0000313" key="5">
    <source>
        <dbReference type="Proteomes" id="UP000001357"/>
    </source>
</evidence>
<protein>
    <recommendedName>
        <fullName evidence="3">SH2 domain-containing protein</fullName>
    </recommendedName>
</protein>
<dbReference type="KEGG" id="mbr:MONBRDRAFT_8176"/>
<evidence type="ECO:0000256" key="2">
    <source>
        <dbReference type="SAM" id="MobiDB-lite"/>
    </source>
</evidence>
<feature type="compositionally biased region" description="Pro residues" evidence="2">
    <location>
        <begin position="527"/>
        <end position="538"/>
    </location>
</feature>
<accession>A9UZ96</accession>
<dbReference type="GeneID" id="5891069"/>
<feature type="domain" description="SH2" evidence="3">
    <location>
        <begin position="188"/>
        <end position="324"/>
    </location>
</feature>
<dbReference type="RefSeq" id="XP_001745905.1">
    <property type="nucleotide sequence ID" value="XM_001745853.1"/>
</dbReference>
<gene>
    <name evidence="4" type="ORF">MONBRDRAFT_8176</name>
</gene>
<keyword evidence="5" id="KW-1185">Reference proteome</keyword>
<keyword evidence="1" id="KW-0727">SH2 domain</keyword>
<dbReference type="Gene3D" id="3.30.505.10">
    <property type="entry name" value="SH2 domain"/>
    <property type="match status" value="1"/>
</dbReference>
<reference evidence="4 5" key="1">
    <citation type="journal article" date="2008" name="Nature">
        <title>The genome of the choanoflagellate Monosiga brevicollis and the origin of metazoans.</title>
        <authorList>
            <consortium name="JGI Sequencing"/>
            <person name="King N."/>
            <person name="Westbrook M.J."/>
            <person name="Young S.L."/>
            <person name="Kuo A."/>
            <person name="Abedin M."/>
            <person name="Chapman J."/>
            <person name="Fairclough S."/>
            <person name="Hellsten U."/>
            <person name="Isogai Y."/>
            <person name="Letunic I."/>
            <person name="Marr M."/>
            <person name="Pincus D."/>
            <person name="Putnam N."/>
            <person name="Rokas A."/>
            <person name="Wright K.J."/>
            <person name="Zuzow R."/>
            <person name="Dirks W."/>
            <person name="Good M."/>
            <person name="Goodstein D."/>
            <person name="Lemons D."/>
            <person name="Li W."/>
            <person name="Lyons J.B."/>
            <person name="Morris A."/>
            <person name="Nichols S."/>
            <person name="Richter D.J."/>
            <person name="Salamov A."/>
            <person name="Bork P."/>
            <person name="Lim W.A."/>
            <person name="Manning G."/>
            <person name="Miller W.T."/>
            <person name="McGinnis W."/>
            <person name="Shapiro H."/>
            <person name="Tjian R."/>
            <person name="Grigoriev I.V."/>
            <person name="Rokhsar D."/>
        </authorList>
    </citation>
    <scope>NUCLEOTIDE SEQUENCE [LARGE SCALE GENOMIC DNA]</scope>
    <source>
        <strain evidence="5">MX1 / ATCC 50154</strain>
    </source>
</reference>